<dbReference type="InterPro" id="IPR041457">
    <property type="entry name" value="CxC2_KDZ-assoc"/>
</dbReference>
<sequence length="429" mass="48849">MPPKRKRSEPRPAELSDDEDPDTQPTTTIITPVLQFTQRVNRHVDFPTSYPNISDDSTTLPNLSSTMDDAFAELAAIDPAYFDALSDDLISVGPRKKRPSDYPLKEWIKDSDVFLEEDIRWEGRGEYMMENCCIHEVGLDFCNCEHAQDHFIQLLRFRWFPASVKSPKTAVTFHLLKHFQILSFESKVSAFEFYTALARETENTGISPLKGSYSMPIRLPYEGPIPWMRDSHLVLGLPSIYVPKSLFPGTPQEEGLPWFWDSQHLFDHDPTLIHNFEKSIFTASTFNLGPNTITLDHTDSANVAHGLCAITALGDYDYTLGGHMIIFDLKLIIEFPPGSTILIPSAVFWHGNTPIQPGETRMSFTQFVAGGLFRWVKYGFRTKDQLILAEGKARLSEINGNYTERCERALSLFSKLTELNEDRRRVFAK</sequence>
<dbReference type="Proteomes" id="UP000001194">
    <property type="component" value="Unassembled WGS sequence"/>
</dbReference>
<dbReference type="AlphaFoldDB" id="B0DLY6"/>
<evidence type="ECO:0000259" key="2">
    <source>
        <dbReference type="Pfam" id="PF18803"/>
    </source>
</evidence>
<gene>
    <name evidence="3" type="ORF">LACBIDRAFT_330630</name>
</gene>
<name>B0DLY6_LACBS</name>
<evidence type="ECO:0000313" key="4">
    <source>
        <dbReference type="Proteomes" id="UP000001194"/>
    </source>
</evidence>
<dbReference type="OrthoDB" id="3253621at2759"/>
<evidence type="ECO:0000313" key="3">
    <source>
        <dbReference type="EMBL" id="EDR04375.1"/>
    </source>
</evidence>
<protein>
    <submittedName>
        <fullName evidence="3">Predicted protein</fullName>
    </submittedName>
</protein>
<dbReference type="KEGG" id="lbc:LACBIDRAFT_330630"/>
<dbReference type="Pfam" id="PF18803">
    <property type="entry name" value="CxC2"/>
    <property type="match status" value="1"/>
</dbReference>
<organism evidence="4">
    <name type="scientific">Laccaria bicolor (strain S238N-H82 / ATCC MYA-4686)</name>
    <name type="common">Bicoloured deceiver</name>
    <name type="synonym">Laccaria laccata var. bicolor</name>
    <dbReference type="NCBI Taxonomy" id="486041"/>
    <lineage>
        <taxon>Eukaryota</taxon>
        <taxon>Fungi</taxon>
        <taxon>Dikarya</taxon>
        <taxon>Basidiomycota</taxon>
        <taxon>Agaricomycotina</taxon>
        <taxon>Agaricomycetes</taxon>
        <taxon>Agaricomycetidae</taxon>
        <taxon>Agaricales</taxon>
        <taxon>Agaricineae</taxon>
        <taxon>Hydnangiaceae</taxon>
        <taxon>Laccaria</taxon>
    </lineage>
</organism>
<dbReference type="EMBL" id="DS547118">
    <property type="protein sequence ID" value="EDR04375.1"/>
    <property type="molecule type" value="Genomic_DNA"/>
</dbReference>
<feature type="region of interest" description="Disordered" evidence="1">
    <location>
        <begin position="1"/>
        <end position="26"/>
    </location>
</feature>
<reference evidence="3 4" key="1">
    <citation type="journal article" date="2008" name="Nature">
        <title>The genome of Laccaria bicolor provides insights into mycorrhizal symbiosis.</title>
        <authorList>
            <person name="Martin F."/>
            <person name="Aerts A."/>
            <person name="Ahren D."/>
            <person name="Brun A."/>
            <person name="Danchin E.G.J."/>
            <person name="Duchaussoy F."/>
            <person name="Gibon J."/>
            <person name="Kohler A."/>
            <person name="Lindquist E."/>
            <person name="Pereda V."/>
            <person name="Salamov A."/>
            <person name="Shapiro H.J."/>
            <person name="Wuyts J."/>
            <person name="Blaudez D."/>
            <person name="Buee M."/>
            <person name="Brokstein P."/>
            <person name="Canbaeck B."/>
            <person name="Cohen D."/>
            <person name="Courty P.E."/>
            <person name="Coutinho P.M."/>
            <person name="Delaruelle C."/>
            <person name="Detter J.C."/>
            <person name="Deveau A."/>
            <person name="DiFazio S."/>
            <person name="Duplessis S."/>
            <person name="Fraissinet-Tachet L."/>
            <person name="Lucic E."/>
            <person name="Frey-Klett P."/>
            <person name="Fourrey C."/>
            <person name="Feussner I."/>
            <person name="Gay G."/>
            <person name="Grimwood J."/>
            <person name="Hoegger P.J."/>
            <person name="Jain P."/>
            <person name="Kilaru S."/>
            <person name="Labbe J."/>
            <person name="Lin Y.C."/>
            <person name="Legue V."/>
            <person name="Le Tacon F."/>
            <person name="Marmeisse R."/>
            <person name="Melayah D."/>
            <person name="Montanini B."/>
            <person name="Muratet M."/>
            <person name="Nehls U."/>
            <person name="Niculita-Hirzel H."/>
            <person name="Oudot-Le Secq M.P."/>
            <person name="Peter M."/>
            <person name="Quesneville H."/>
            <person name="Rajashekar B."/>
            <person name="Reich M."/>
            <person name="Rouhier N."/>
            <person name="Schmutz J."/>
            <person name="Yin T."/>
            <person name="Chalot M."/>
            <person name="Henrissat B."/>
            <person name="Kuees U."/>
            <person name="Lucas S."/>
            <person name="Van de Peer Y."/>
            <person name="Podila G.K."/>
            <person name="Polle A."/>
            <person name="Pukkila P.J."/>
            <person name="Richardson P.M."/>
            <person name="Rouze P."/>
            <person name="Sanders I.R."/>
            <person name="Stajich J.E."/>
            <person name="Tunlid A."/>
            <person name="Tuskan G."/>
            <person name="Grigoriev I.V."/>
        </authorList>
    </citation>
    <scope>NUCLEOTIDE SEQUENCE [LARGE SCALE GENOMIC DNA]</scope>
    <source>
        <strain evidence="4">S238N-H82 / ATCC MYA-4686</strain>
    </source>
</reference>
<dbReference type="Gene3D" id="3.60.130.30">
    <property type="match status" value="1"/>
</dbReference>
<dbReference type="GeneID" id="6080542"/>
<accession>B0DLY6</accession>
<evidence type="ECO:0000256" key="1">
    <source>
        <dbReference type="SAM" id="MobiDB-lite"/>
    </source>
</evidence>
<dbReference type="InParanoid" id="B0DLY6"/>
<keyword evidence="4" id="KW-1185">Reference proteome</keyword>
<dbReference type="HOGENOM" id="CLU_639459_0_0_1"/>
<feature type="domain" description="CxC2-like cysteine cluster KDZ transposase-associated" evidence="2">
    <location>
        <begin position="131"/>
        <end position="205"/>
    </location>
</feature>
<dbReference type="RefSeq" id="XP_001884894.1">
    <property type="nucleotide sequence ID" value="XM_001884859.1"/>
</dbReference>
<proteinExistence type="predicted"/>